<evidence type="ECO:0000313" key="1">
    <source>
        <dbReference type="EMBL" id="RML94501.1"/>
    </source>
</evidence>
<protein>
    <submittedName>
        <fullName evidence="1">Uncharacterized protein</fullName>
    </submittedName>
</protein>
<evidence type="ECO:0000313" key="2">
    <source>
        <dbReference type="Proteomes" id="UP000282378"/>
    </source>
</evidence>
<sequence>MVVRCYTEQLQLHVRVFAEGFFQREVLPANAADGITGSRAVVESYTHERDPCLGCEKRV</sequence>
<name>A0A3M3A205_PSEYM</name>
<comment type="caution">
    <text evidence="1">The sequence shown here is derived from an EMBL/GenBank/DDBJ whole genome shotgun (WGS) entry which is preliminary data.</text>
</comment>
<proteinExistence type="predicted"/>
<dbReference type="AlphaFoldDB" id="A0A3M3A205"/>
<organism evidence="1 2">
    <name type="scientific">Pseudomonas syringae pv. maculicola</name>
    <dbReference type="NCBI Taxonomy" id="59511"/>
    <lineage>
        <taxon>Bacteria</taxon>
        <taxon>Pseudomonadati</taxon>
        <taxon>Pseudomonadota</taxon>
        <taxon>Gammaproteobacteria</taxon>
        <taxon>Pseudomonadales</taxon>
        <taxon>Pseudomonadaceae</taxon>
        <taxon>Pseudomonas</taxon>
    </lineage>
</organism>
<gene>
    <name evidence="1" type="ORF">APX70_200543</name>
</gene>
<dbReference type="EMBL" id="RBNL01000986">
    <property type="protein sequence ID" value="RML94501.1"/>
    <property type="molecule type" value="Genomic_DNA"/>
</dbReference>
<dbReference type="Proteomes" id="UP000282378">
    <property type="component" value="Unassembled WGS sequence"/>
</dbReference>
<reference evidence="1 2" key="1">
    <citation type="submission" date="2018-08" db="EMBL/GenBank/DDBJ databases">
        <title>Recombination of ecologically and evolutionarily significant loci maintains genetic cohesion in the Pseudomonas syringae species complex.</title>
        <authorList>
            <person name="Dillon M."/>
            <person name="Thakur S."/>
            <person name="Almeida R.N.D."/>
            <person name="Weir B.S."/>
            <person name="Guttman D.S."/>
        </authorList>
    </citation>
    <scope>NUCLEOTIDE SEQUENCE [LARGE SCALE GENOMIC DNA]</scope>
    <source>
        <strain evidence="1 2">88_10</strain>
    </source>
</reference>
<accession>A0A3M3A205</accession>